<dbReference type="STRING" id="555088.DealDRAFT_1730"/>
<keyword evidence="5 7" id="KW-1133">Transmembrane helix</keyword>
<dbReference type="RefSeq" id="WP_008516647.1">
    <property type="nucleotide sequence ID" value="NZ_ACJM01000008.1"/>
</dbReference>
<accession>C0GGX1</accession>
<evidence type="ECO:0000256" key="6">
    <source>
        <dbReference type="ARBA" id="ARBA00023136"/>
    </source>
</evidence>
<comment type="subcellular location">
    <subcellularLocation>
        <location evidence="1 7">Cell membrane</location>
        <topology evidence="1 7">Multi-pass membrane protein</topology>
    </subcellularLocation>
</comment>
<dbReference type="GO" id="GO:0055085">
    <property type="term" value="P:transmembrane transport"/>
    <property type="evidence" value="ECO:0007669"/>
    <property type="project" value="InterPro"/>
</dbReference>
<feature type="transmembrane region" description="Helical" evidence="7">
    <location>
        <begin position="133"/>
        <end position="153"/>
    </location>
</feature>
<name>C0GGX1_DETAL</name>
<dbReference type="Proteomes" id="UP000006443">
    <property type="component" value="Unassembled WGS sequence"/>
</dbReference>
<dbReference type="Pfam" id="PF19300">
    <property type="entry name" value="BPD_transp_1_N"/>
    <property type="match status" value="1"/>
</dbReference>
<proteinExistence type="inferred from homology"/>
<dbReference type="EMBL" id="ACJM01000008">
    <property type="protein sequence ID" value="EEG77273.1"/>
    <property type="molecule type" value="Genomic_DNA"/>
</dbReference>
<dbReference type="CDD" id="cd06261">
    <property type="entry name" value="TM_PBP2"/>
    <property type="match status" value="1"/>
</dbReference>
<protein>
    <submittedName>
        <fullName evidence="9">Binding-protein-dependent transport systems inner membrane component</fullName>
    </submittedName>
</protein>
<evidence type="ECO:0000256" key="4">
    <source>
        <dbReference type="ARBA" id="ARBA00022692"/>
    </source>
</evidence>
<dbReference type="PROSITE" id="PS50928">
    <property type="entry name" value="ABC_TM1"/>
    <property type="match status" value="1"/>
</dbReference>
<keyword evidence="2 7" id="KW-0813">Transport</keyword>
<feature type="transmembrane region" description="Helical" evidence="7">
    <location>
        <begin position="101"/>
        <end position="121"/>
    </location>
</feature>
<dbReference type="OrthoDB" id="9773221at2"/>
<dbReference type="eggNOG" id="COG0601">
    <property type="taxonomic scope" value="Bacteria"/>
</dbReference>
<dbReference type="AlphaFoldDB" id="C0GGX1"/>
<comment type="similarity">
    <text evidence="7">Belongs to the binding-protein-dependent transport system permease family.</text>
</comment>
<feature type="transmembrane region" description="Helical" evidence="7">
    <location>
        <begin position="173"/>
        <end position="192"/>
    </location>
</feature>
<feature type="transmembrane region" description="Helical" evidence="7">
    <location>
        <begin position="227"/>
        <end position="253"/>
    </location>
</feature>
<dbReference type="InterPro" id="IPR035906">
    <property type="entry name" value="MetI-like_sf"/>
</dbReference>
<feature type="transmembrane region" description="Helical" evidence="7">
    <location>
        <begin position="273"/>
        <end position="299"/>
    </location>
</feature>
<evidence type="ECO:0000256" key="5">
    <source>
        <dbReference type="ARBA" id="ARBA00022989"/>
    </source>
</evidence>
<evidence type="ECO:0000256" key="2">
    <source>
        <dbReference type="ARBA" id="ARBA00022448"/>
    </source>
</evidence>
<dbReference type="Pfam" id="PF00528">
    <property type="entry name" value="BPD_transp_1"/>
    <property type="match status" value="1"/>
</dbReference>
<keyword evidence="6 7" id="KW-0472">Membrane</keyword>
<keyword evidence="4 7" id="KW-0812">Transmembrane</keyword>
<keyword evidence="10" id="KW-1185">Reference proteome</keyword>
<reference evidence="9 10" key="1">
    <citation type="submission" date="2009-02" db="EMBL/GenBank/DDBJ databases">
        <title>Sequencing of the draft genome and assembly of Dethiobacter alkaliphilus AHT 1.</title>
        <authorList>
            <consortium name="US DOE Joint Genome Institute (JGI-PGF)"/>
            <person name="Lucas S."/>
            <person name="Copeland A."/>
            <person name="Lapidus A."/>
            <person name="Glavina del Rio T."/>
            <person name="Dalin E."/>
            <person name="Tice H."/>
            <person name="Bruce D."/>
            <person name="Goodwin L."/>
            <person name="Pitluck S."/>
            <person name="Larimer F."/>
            <person name="Land M.L."/>
            <person name="Hauser L."/>
            <person name="Muyzer G."/>
        </authorList>
    </citation>
    <scope>NUCLEOTIDE SEQUENCE [LARGE SCALE GENOMIC DNA]</scope>
    <source>
        <strain evidence="9 10">AHT 1</strain>
    </source>
</reference>
<sequence length="311" mass="33999">MSSYILRRLFLAIPVLLGVSILVFSIVRLVPGEPARAMAGPNATPQFIAQIAEELHLNEPLHVQYGIYMRNLLQGDLGRSTYFRRPVATVLGEKFPNTLRLTITAMFVATVLGMSAGIVSATKRGSILDNASMLGSLIGVAAPVFWLGIMFQIFFSVRLGWFPSGGMEGWQSYVLPSLTLGMASAALISRITRSSMLEVLRSEFIVTARAKGLTERVVIFKHALKSAFIPVVTVMGLQFGTLLGGAVLTEIVFSWDGIGRLMVDAIQNRDYPLVQGAVLLLAVMFVLINISVDIVYAWLDPRISYSSREGE</sequence>
<keyword evidence="3" id="KW-1003">Cell membrane</keyword>
<dbReference type="GO" id="GO:0005886">
    <property type="term" value="C:plasma membrane"/>
    <property type="evidence" value="ECO:0007669"/>
    <property type="project" value="UniProtKB-SubCell"/>
</dbReference>
<dbReference type="Gene3D" id="1.10.3720.10">
    <property type="entry name" value="MetI-like"/>
    <property type="match status" value="1"/>
</dbReference>
<feature type="transmembrane region" description="Helical" evidence="7">
    <location>
        <begin position="9"/>
        <end position="30"/>
    </location>
</feature>
<dbReference type="SUPFAM" id="SSF161098">
    <property type="entry name" value="MetI-like"/>
    <property type="match status" value="1"/>
</dbReference>
<dbReference type="PANTHER" id="PTHR43163:SF6">
    <property type="entry name" value="DIPEPTIDE TRANSPORT SYSTEM PERMEASE PROTEIN DPPB-RELATED"/>
    <property type="match status" value="1"/>
</dbReference>
<evidence type="ECO:0000313" key="9">
    <source>
        <dbReference type="EMBL" id="EEG77273.1"/>
    </source>
</evidence>
<evidence type="ECO:0000256" key="1">
    <source>
        <dbReference type="ARBA" id="ARBA00004651"/>
    </source>
</evidence>
<dbReference type="InterPro" id="IPR000515">
    <property type="entry name" value="MetI-like"/>
</dbReference>
<evidence type="ECO:0000256" key="3">
    <source>
        <dbReference type="ARBA" id="ARBA00022475"/>
    </source>
</evidence>
<evidence type="ECO:0000256" key="7">
    <source>
        <dbReference type="RuleBase" id="RU363032"/>
    </source>
</evidence>
<evidence type="ECO:0000313" key="10">
    <source>
        <dbReference type="Proteomes" id="UP000006443"/>
    </source>
</evidence>
<gene>
    <name evidence="9" type="ORF">DealDRAFT_1730</name>
</gene>
<dbReference type="InterPro" id="IPR045621">
    <property type="entry name" value="BPD_transp_1_N"/>
</dbReference>
<comment type="caution">
    <text evidence="9">The sequence shown here is derived from an EMBL/GenBank/DDBJ whole genome shotgun (WGS) entry which is preliminary data.</text>
</comment>
<dbReference type="PANTHER" id="PTHR43163">
    <property type="entry name" value="DIPEPTIDE TRANSPORT SYSTEM PERMEASE PROTEIN DPPB-RELATED"/>
    <property type="match status" value="1"/>
</dbReference>
<organism evidence="9 10">
    <name type="scientific">Dethiobacter alkaliphilus AHT 1</name>
    <dbReference type="NCBI Taxonomy" id="555088"/>
    <lineage>
        <taxon>Bacteria</taxon>
        <taxon>Bacillati</taxon>
        <taxon>Bacillota</taxon>
        <taxon>Dethiobacteria</taxon>
        <taxon>Dethiobacterales</taxon>
        <taxon>Dethiobacteraceae</taxon>
        <taxon>Dethiobacter</taxon>
    </lineage>
</organism>
<feature type="domain" description="ABC transmembrane type-1" evidence="8">
    <location>
        <begin position="95"/>
        <end position="296"/>
    </location>
</feature>
<evidence type="ECO:0000259" key="8">
    <source>
        <dbReference type="PROSITE" id="PS50928"/>
    </source>
</evidence>